<dbReference type="OrthoDB" id="414418at2759"/>
<feature type="region of interest" description="Disordered" evidence="1">
    <location>
        <begin position="56"/>
        <end position="75"/>
    </location>
</feature>
<gene>
    <name evidence="3" type="ORF">EDS130_LOCUS21969</name>
    <name evidence="2" type="ORF">XAT740_LOCUS18570</name>
</gene>
<dbReference type="InterPro" id="IPR013078">
    <property type="entry name" value="His_Pase_superF_clade-1"/>
</dbReference>
<reference evidence="2" key="1">
    <citation type="submission" date="2021-02" db="EMBL/GenBank/DDBJ databases">
        <authorList>
            <person name="Nowell W R."/>
        </authorList>
    </citation>
    <scope>NUCLEOTIDE SEQUENCE</scope>
</reference>
<comment type="caution">
    <text evidence="2">The sequence shown here is derived from an EMBL/GenBank/DDBJ whole genome shotgun (WGS) entry which is preliminary data.</text>
</comment>
<evidence type="ECO:0008006" key="5">
    <source>
        <dbReference type="Google" id="ProtNLM"/>
    </source>
</evidence>
<evidence type="ECO:0000313" key="3">
    <source>
        <dbReference type="EMBL" id="CAF1138826.1"/>
    </source>
</evidence>
<dbReference type="EMBL" id="CAJNOJ010000113">
    <property type="protein sequence ID" value="CAF1138826.1"/>
    <property type="molecule type" value="Genomic_DNA"/>
</dbReference>
<dbReference type="Pfam" id="PF00300">
    <property type="entry name" value="His_Phos_1"/>
    <property type="match status" value="1"/>
</dbReference>
<evidence type="ECO:0000313" key="2">
    <source>
        <dbReference type="EMBL" id="CAF1105197.1"/>
    </source>
</evidence>
<name>A0A814PAX8_ADIRI</name>
<dbReference type="SUPFAM" id="SSF53254">
    <property type="entry name" value="Phosphoglycerate mutase-like"/>
    <property type="match status" value="1"/>
</dbReference>
<dbReference type="PANTHER" id="PTHR16469">
    <property type="entry name" value="UBIQUITIN-ASSOCIATED AND SH3 DOMAIN-CONTAINING BA-RELATED"/>
    <property type="match status" value="1"/>
</dbReference>
<dbReference type="AlphaFoldDB" id="A0A814PAX8"/>
<dbReference type="InterPro" id="IPR051710">
    <property type="entry name" value="Phosphatase_SH3-domain"/>
</dbReference>
<sequence>MNNHDSKSAMTEPTSDDDVLPVGVNSLSDYAPNKLYLLLTSSVPIDITTSSGVVVQTDSSNNNNNNNELLPQKRSSKRRSFIRYFIPINRTRSSSIPVDPAKSDGFGAAYYQQSRGPIQSIDPCDMRFLIIRHGERVDRYFGANWYMTAFDQNEQYRPYHRNFPASLPLRTNRYFWAVDTPLTSTGLHAAEQLGRLFQSRFFHPTYAYSSPAMRCVLTTIQILKGLGLENKIPIRIEPGLLELGAARFGMNVFFQPTDWHKYGINVDLSYQPILTNIPPYEREDGYYLRSKHVIREIEKRHNELSTDSQNILIIAHATSPETLTWDLIGKQPNIGDLYRLSLNIAYLQTVLTERQQDSKFWSVKPIGWS</sequence>
<protein>
    <recommendedName>
        <fullName evidence="5">Phosphoglycerate mutase family protein</fullName>
    </recommendedName>
</protein>
<dbReference type="Proteomes" id="UP000663828">
    <property type="component" value="Unassembled WGS sequence"/>
</dbReference>
<dbReference type="Proteomes" id="UP000663852">
    <property type="component" value="Unassembled WGS sequence"/>
</dbReference>
<dbReference type="InterPro" id="IPR029033">
    <property type="entry name" value="His_PPase_superfam"/>
</dbReference>
<keyword evidence="4" id="KW-1185">Reference proteome</keyword>
<dbReference type="Gene3D" id="3.40.50.1240">
    <property type="entry name" value="Phosphoglycerate mutase-like"/>
    <property type="match status" value="1"/>
</dbReference>
<dbReference type="PANTHER" id="PTHR16469:SF27">
    <property type="entry name" value="UBIQUITIN-ASSOCIATED AND SH3 DOMAIN-CONTAINING BA-RELATED"/>
    <property type="match status" value="1"/>
</dbReference>
<feature type="region of interest" description="Disordered" evidence="1">
    <location>
        <begin position="1"/>
        <end position="21"/>
    </location>
</feature>
<evidence type="ECO:0000256" key="1">
    <source>
        <dbReference type="SAM" id="MobiDB-lite"/>
    </source>
</evidence>
<organism evidence="2 4">
    <name type="scientific">Adineta ricciae</name>
    <name type="common">Rotifer</name>
    <dbReference type="NCBI Taxonomy" id="249248"/>
    <lineage>
        <taxon>Eukaryota</taxon>
        <taxon>Metazoa</taxon>
        <taxon>Spiralia</taxon>
        <taxon>Gnathifera</taxon>
        <taxon>Rotifera</taxon>
        <taxon>Eurotatoria</taxon>
        <taxon>Bdelloidea</taxon>
        <taxon>Adinetida</taxon>
        <taxon>Adinetidae</taxon>
        <taxon>Adineta</taxon>
    </lineage>
</organism>
<evidence type="ECO:0000313" key="4">
    <source>
        <dbReference type="Proteomes" id="UP000663828"/>
    </source>
</evidence>
<accession>A0A814PAX8</accession>
<dbReference type="EMBL" id="CAJNOR010001242">
    <property type="protein sequence ID" value="CAF1105197.1"/>
    <property type="molecule type" value="Genomic_DNA"/>
</dbReference>
<proteinExistence type="predicted"/>
<dbReference type="CDD" id="cd07067">
    <property type="entry name" value="HP_PGM_like"/>
    <property type="match status" value="1"/>
</dbReference>